<proteinExistence type="predicted"/>
<sequence length="107" mass="11749">MSGPRGRTYIKTYQTENGLLVAACDEEVLGLRLEDKSRGVSFYVDPHFFNGGIVDLREAIELLKKAAMANIVGNRIVESSVREGLVLEDSVLVVGGVKVAMFITLQY</sequence>
<organism evidence="1">
    <name type="scientific">Thermogladius calderae</name>
    <dbReference type="NCBI Taxonomy" id="1200300"/>
    <lineage>
        <taxon>Archaea</taxon>
        <taxon>Thermoproteota</taxon>
        <taxon>Thermoprotei</taxon>
        <taxon>Desulfurococcales</taxon>
        <taxon>Desulfurococcaceae</taxon>
        <taxon>Thermogladius</taxon>
    </lineage>
</organism>
<accession>A0A7J3XXV2</accession>
<dbReference type="InterPro" id="IPR007355">
    <property type="entry name" value="DUF424"/>
</dbReference>
<comment type="caution">
    <text evidence="1">The sequence shown here is derived from an EMBL/GenBank/DDBJ whole genome shotgun (WGS) entry which is preliminary data.</text>
</comment>
<dbReference type="AlphaFoldDB" id="A0A7J3XXV2"/>
<dbReference type="Gene3D" id="3.30.1860.10">
    <property type="entry name" value="uncharacterized conserved protein from methanopyrus kandleri domain like"/>
    <property type="match status" value="1"/>
</dbReference>
<dbReference type="EMBL" id="DRYK01000028">
    <property type="protein sequence ID" value="HHP67532.1"/>
    <property type="molecule type" value="Genomic_DNA"/>
</dbReference>
<gene>
    <name evidence="1" type="ORF">ENM60_01885</name>
</gene>
<protein>
    <submittedName>
        <fullName evidence="1">DUF424 family protein</fullName>
    </submittedName>
</protein>
<reference evidence="1" key="1">
    <citation type="journal article" date="2020" name="mSystems">
        <title>Genome- and Community-Level Interaction Insights into Carbon Utilization and Element Cycling Functions of Hydrothermarchaeota in Hydrothermal Sediment.</title>
        <authorList>
            <person name="Zhou Z."/>
            <person name="Liu Y."/>
            <person name="Xu W."/>
            <person name="Pan J."/>
            <person name="Luo Z.H."/>
            <person name="Li M."/>
        </authorList>
    </citation>
    <scope>NUCLEOTIDE SEQUENCE [LARGE SCALE GENOMIC DNA]</scope>
    <source>
        <strain evidence="1">SpSt-110</strain>
    </source>
</reference>
<dbReference type="Pfam" id="PF04242">
    <property type="entry name" value="DUF424"/>
    <property type="match status" value="1"/>
</dbReference>
<name>A0A7J3XXV2_9CREN</name>
<evidence type="ECO:0000313" key="1">
    <source>
        <dbReference type="EMBL" id="HHP67532.1"/>
    </source>
</evidence>